<evidence type="ECO:0000313" key="3">
    <source>
        <dbReference type="EMBL" id="AEG18538.1"/>
    </source>
</evidence>
<dbReference type="HOGENOM" id="CLU_009583_2_2_2"/>
<dbReference type="KEGG" id="mew:MSWAN_1524"/>
<dbReference type="SUPFAM" id="SSF53756">
    <property type="entry name" value="UDP-Glycosyltransferase/glycogen phosphorylase"/>
    <property type="match status" value="1"/>
</dbReference>
<dbReference type="GO" id="GO:0016757">
    <property type="term" value="F:glycosyltransferase activity"/>
    <property type="evidence" value="ECO:0007669"/>
    <property type="project" value="InterPro"/>
</dbReference>
<dbReference type="InterPro" id="IPR028098">
    <property type="entry name" value="Glyco_trans_4-like_N"/>
</dbReference>
<dbReference type="RefSeq" id="WP_013826037.1">
    <property type="nucleotide sequence ID" value="NC_015574.1"/>
</dbReference>
<dbReference type="Gene3D" id="3.40.50.2000">
    <property type="entry name" value="Glycogen Phosphorylase B"/>
    <property type="match status" value="2"/>
</dbReference>
<keyword evidence="4" id="KW-1185">Reference proteome</keyword>
<accession>F6D8A4</accession>
<dbReference type="eggNOG" id="arCOG01403">
    <property type="taxonomic scope" value="Archaea"/>
</dbReference>
<evidence type="ECO:0000313" key="4">
    <source>
        <dbReference type="Proteomes" id="UP000009231"/>
    </source>
</evidence>
<dbReference type="PANTHER" id="PTHR45947">
    <property type="entry name" value="SULFOQUINOVOSYL TRANSFERASE SQD2"/>
    <property type="match status" value="1"/>
</dbReference>
<feature type="domain" description="Glycosyl transferase family 1" evidence="1">
    <location>
        <begin position="201"/>
        <end position="367"/>
    </location>
</feature>
<evidence type="ECO:0000259" key="1">
    <source>
        <dbReference type="Pfam" id="PF00534"/>
    </source>
</evidence>
<dbReference type="AlphaFoldDB" id="F6D8A4"/>
<proteinExistence type="predicted"/>
<dbReference type="InterPro" id="IPR001296">
    <property type="entry name" value="Glyco_trans_1"/>
</dbReference>
<dbReference type="Pfam" id="PF00534">
    <property type="entry name" value="Glycos_transf_1"/>
    <property type="match status" value="1"/>
</dbReference>
<reference evidence="3 4" key="1">
    <citation type="journal article" date="2014" name="Int. J. Syst. Evol. Microbiol.">
        <title>Methanobacterium paludis sp. nov. and a novel strain of Methanobacterium lacus isolated from northern peatlands.</title>
        <authorList>
            <person name="Cadillo-Quiroz H."/>
            <person name="Brauer S.L."/>
            <person name="Goodson N."/>
            <person name="Yavitt J.B."/>
            <person name="Zinder S.H."/>
        </authorList>
    </citation>
    <scope>NUCLEOTIDE SEQUENCE [LARGE SCALE GENOMIC DNA]</scope>
    <source>
        <strain evidence="4">DSM 25820 / JCM 18151 / SWAN1</strain>
    </source>
</reference>
<gene>
    <name evidence="3" type="ordered locus">MSWAN_1524</name>
</gene>
<dbReference type="OrthoDB" id="132546at2157"/>
<dbReference type="EMBL" id="CP002772">
    <property type="protein sequence ID" value="AEG18538.1"/>
    <property type="molecule type" value="Genomic_DNA"/>
</dbReference>
<evidence type="ECO:0000259" key="2">
    <source>
        <dbReference type="Pfam" id="PF13439"/>
    </source>
</evidence>
<dbReference type="InterPro" id="IPR050194">
    <property type="entry name" value="Glycosyltransferase_grp1"/>
</dbReference>
<dbReference type="STRING" id="868131.MSWAN_1524"/>
<dbReference type="GeneID" id="10669031"/>
<dbReference type="PANTHER" id="PTHR45947:SF3">
    <property type="entry name" value="SULFOQUINOVOSYL TRANSFERASE SQD2"/>
    <property type="match status" value="1"/>
</dbReference>
<protein>
    <submittedName>
        <fullName evidence="3">Glycosyl transferase group 1</fullName>
    </submittedName>
</protein>
<keyword evidence="3" id="KW-0808">Transferase</keyword>
<name>F6D8A4_METPW</name>
<feature type="domain" description="Glycosyltransferase subfamily 4-like N-terminal" evidence="2">
    <location>
        <begin position="21"/>
        <end position="193"/>
    </location>
</feature>
<dbReference type="Pfam" id="PF13439">
    <property type="entry name" value="Glyco_transf_4"/>
    <property type="match status" value="1"/>
</dbReference>
<organism evidence="3 4">
    <name type="scientific">Methanobacterium paludis (strain DSM 25820 / JCM 18151 / SWAN1)</name>
    <dbReference type="NCBI Taxonomy" id="868131"/>
    <lineage>
        <taxon>Archaea</taxon>
        <taxon>Methanobacteriati</taxon>
        <taxon>Methanobacteriota</taxon>
        <taxon>Methanomada group</taxon>
        <taxon>Methanobacteria</taxon>
        <taxon>Methanobacteriales</taxon>
        <taxon>Methanobacteriaceae</taxon>
        <taxon>Methanobacterium</taxon>
    </lineage>
</organism>
<sequence length="393" mass="44749">MKLCIVPTMFPKYKGDYYGSFVYDEAKKLVENGIEVHVLTQHNHGIPYEEIMDGIHVHRFRWLEPKEFRALVHFKGLKDNLRLLTYVISLFFNLVKIIKKYKINIIHAHSVIPTGLIGVIVAKIMGCPSFITAHGMDINNFDAKSIYGHLISFSLKHCDKAIAVSGDLAETMKSLGITKDKIVILRNAVDTNRFKPFKNMELRHKYGVKENELLILFVGYLDTFKGIFELVDAFYGINKENKNVKLMMVGTGLKKDEIKKKISQLGLKSYVMLIGTVPHAEIHSYYQMADVFVLPSHTEGFPLSVLEAMACKIPVLVTDVGGISEIIENGLNGFVVVSNDEHELTNKLKIITKDKNLRNDFANKSYEIIRNSHFDMGDKIKVLKELYSYMVNK</sequence>
<dbReference type="Proteomes" id="UP000009231">
    <property type="component" value="Chromosome"/>
</dbReference>